<feature type="compositionally biased region" description="Polar residues" evidence="1">
    <location>
        <begin position="1"/>
        <end position="10"/>
    </location>
</feature>
<reference evidence="2 3" key="1">
    <citation type="submission" date="2023-08" db="EMBL/GenBank/DDBJ databases">
        <title>Black Yeasts Isolated from many extreme environments.</title>
        <authorList>
            <person name="Coleine C."/>
            <person name="Stajich J.E."/>
            <person name="Selbmann L."/>
        </authorList>
    </citation>
    <scope>NUCLEOTIDE SEQUENCE [LARGE SCALE GENOMIC DNA]</scope>
    <source>
        <strain evidence="2 3">CCFEE 5935</strain>
    </source>
</reference>
<dbReference type="RefSeq" id="XP_064656195.1">
    <property type="nucleotide sequence ID" value="XM_064805735.1"/>
</dbReference>
<feature type="region of interest" description="Disordered" evidence="1">
    <location>
        <begin position="1"/>
        <end position="162"/>
    </location>
</feature>
<organism evidence="2 3">
    <name type="scientific">Saxophila tyrrhenica</name>
    <dbReference type="NCBI Taxonomy" id="1690608"/>
    <lineage>
        <taxon>Eukaryota</taxon>
        <taxon>Fungi</taxon>
        <taxon>Dikarya</taxon>
        <taxon>Ascomycota</taxon>
        <taxon>Pezizomycotina</taxon>
        <taxon>Dothideomycetes</taxon>
        <taxon>Dothideomycetidae</taxon>
        <taxon>Mycosphaerellales</taxon>
        <taxon>Extremaceae</taxon>
        <taxon>Saxophila</taxon>
    </lineage>
</organism>
<name>A0AAV9P429_9PEZI</name>
<evidence type="ECO:0000313" key="3">
    <source>
        <dbReference type="Proteomes" id="UP001337655"/>
    </source>
</evidence>
<keyword evidence="3" id="KW-1185">Reference proteome</keyword>
<dbReference type="EMBL" id="JAVRRT010000014">
    <property type="protein sequence ID" value="KAK5166242.1"/>
    <property type="molecule type" value="Genomic_DNA"/>
</dbReference>
<gene>
    <name evidence="2" type="ORF">LTR77_008503</name>
</gene>
<sequence length="162" mass="18753">MGCYPSTQQMYEEDARRAFQVPDVEPYENARYRQPQPQPYHYYAEPYEPYPYGRAPSDYRSPSTPRYSTQADPPVPSSAAYWRPEESRPYNNQVSQKQAYSRHDTQNQVSTGVRRSSGNAYQVSQPRAPNPYSGNNQVSAPYQRATPGYTGYENQVSQPYRR</sequence>
<feature type="compositionally biased region" description="Polar residues" evidence="1">
    <location>
        <begin position="89"/>
        <end position="99"/>
    </location>
</feature>
<protein>
    <submittedName>
        <fullName evidence="2">Uncharacterized protein</fullName>
    </submittedName>
</protein>
<dbReference type="Proteomes" id="UP001337655">
    <property type="component" value="Unassembled WGS sequence"/>
</dbReference>
<feature type="compositionally biased region" description="Polar residues" evidence="1">
    <location>
        <begin position="106"/>
        <end position="140"/>
    </location>
</feature>
<evidence type="ECO:0000256" key="1">
    <source>
        <dbReference type="SAM" id="MobiDB-lite"/>
    </source>
</evidence>
<evidence type="ECO:0000313" key="2">
    <source>
        <dbReference type="EMBL" id="KAK5166242.1"/>
    </source>
</evidence>
<feature type="compositionally biased region" description="Low complexity" evidence="1">
    <location>
        <begin position="32"/>
        <end position="56"/>
    </location>
</feature>
<feature type="compositionally biased region" description="Polar residues" evidence="1">
    <location>
        <begin position="152"/>
        <end position="162"/>
    </location>
</feature>
<dbReference type="AlphaFoldDB" id="A0AAV9P429"/>
<comment type="caution">
    <text evidence="2">The sequence shown here is derived from an EMBL/GenBank/DDBJ whole genome shotgun (WGS) entry which is preliminary data.</text>
</comment>
<proteinExistence type="predicted"/>
<dbReference type="GeneID" id="89929836"/>
<feature type="compositionally biased region" description="Polar residues" evidence="1">
    <location>
        <begin position="60"/>
        <end position="71"/>
    </location>
</feature>
<accession>A0AAV9P429</accession>